<dbReference type="EMBL" id="JPVT01000085">
    <property type="protein sequence ID" value="KFN91613.1"/>
    <property type="molecule type" value="Genomic_DNA"/>
</dbReference>
<accession>A0A091CD79</accession>
<proteinExistence type="predicted"/>
<keyword evidence="2" id="KW-1185">Reference proteome</keyword>
<gene>
    <name evidence="1" type="ORF">TMU3MR103_0946</name>
</gene>
<reference evidence="1 2" key="1">
    <citation type="submission" date="2014-08" db="EMBL/GenBank/DDBJ databases">
        <title>Genome sequence of Tetragenococcus muriaticus.</title>
        <authorList>
            <person name="Chuea-nongthon C."/>
            <person name="Rodtong S."/>
            <person name="Yongsawatdigul J."/>
            <person name="Steele J.L."/>
            <person name="Liu X.-y."/>
            <person name="Speers J."/>
            <person name="Glasner J.D."/>
            <person name="Neeno-Eckwall E.C."/>
        </authorList>
    </citation>
    <scope>NUCLEOTIDE SEQUENCE [LARGE SCALE GENOMIC DNA]</scope>
    <source>
        <strain evidence="1 2">3MR10-3</strain>
    </source>
</reference>
<evidence type="ECO:0000313" key="1">
    <source>
        <dbReference type="EMBL" id="KFN91613.1"/>
    </source>
</evidence>
<organism evidence="1 2">
    <name type="scientific">Tetragenococcus muriaticus 3MR10-3</name>
    <dbReference type="NCBI Taxonomy" id="1302648"/>
    <lineage>
        <taxon>Bacteria</taxon>
        <taxon>Bacillati</taxon>
        <taxon>Bacillota</taxon>
        <taxon>Bacilli</taxon>
        <taxon>Lactobacillales</taxon>
        <taxon>Enterococcaceae</taxon>
        <taxon>Tetragenococcus</taxon>
    </lineage>
</organism>
<comment type="caution">
    <text evidence="1">The sequence shown here is derived from an EMBL/GenBank/DDBJ whole genome shotgun (WGS) entry which is preliminary data.</text>
</comment>
<evidence type="ECO:0000313" key="2">
    <source>
        <dbReference type="Proteomes" id="UP000029381"/>
    </source>
</evidence>
<dbReference type="Proteomes" id="UP000029381">
    <property type="component" value="Unassembled WGS sequence"/>
</dbReference>
<protein>
    <submittedName>
        <fullName evidence="1">Uncharacterized protein</fullName>
    </submittedName>
</protein>
<name>A0A091CD79_9ENTE</name>
<dbReference type="AlphaFoldDB" id="A0A091CD79"/>
<sequence length="46" mass="5652">MNLRNLSYAFFENKSTTLFLLLLNIARDIKQKFDNQNKRWFNELNE</sequence>